<dbReference type="PANTHER" id="PTHR14418:SF5">
    <property type="entry name" value="CONDENSIN COMPLEX SUBUNIT 3"/>
    <property type="match status" value="1"/>
</dbReference>
<evidence type="ECO:0008006" key="4">
    <source>
        <dbReference type="Google" id="ProtNLM"/>
    </source>
</evidence>
<dbReference type="OrthoDB" id="27187at2759"/>
<dbReference type="EMBL" id="CAJJDN010000055">
    <property type="protein sequence ID" value="CAD8089925.1"/>
    <property type="molecule type" value="Genomic_DNA"/>
</dbReference>
<keyword evidence="3" id="KW-1185">Reference proteome</keyword>
<dbReference type="Proteomes" id="UP000692954">
    <property type="component" value="Unassembled WGS sequence"/>
</dbReference>
<protein>
    <recommendedName>
        <fullName evidence="4">Armadillo-type fold</fullName>
    </recommendedName>
</protein>
<reference evidence="2" key="1">
    <citation type="submission" date="2021-01" db="EMBL/GenBank/DDBJ databases">
        <authorList>
            <consortium name="Genoscope - CEA"/>
            <person name="William W."/>
        </authorList>
    </citation>
    <scope>NUCLEOTIDE SEQUENCE</scope>
</reference>
<evidence type="ECO:0000313" key="2">
    <source>
        <dbReference type="EMBL" id="CAD8089925.1"/>
    </source>
</evidence>
<feature type="coiled-coil region" evidence="1">
    <location>
        <begin position="424"/>
        <end position="458"/>
    </location>
</feature>
<accession>A0A8S1NLQ6</accession>
<evidence type="ECO:0000313" key="3">
    <source>
        <dbReference type="Proteomes" id="UP000692954"/>
    </source>
</evidence>
<sequence>MIRLFAEGVDSQNYYTRILCGRHLFKILHNIPVNLFNKLFDDKISYELLNITVGLFLKKGKKDVGRTQKGLAIKLGSYLQNIIWEEGKSKQLKQATQALEIQMIKTILEEEKKELRLDALINTEVNEFTLQYMLLRLRDTDVNIRLQVFTKLMKNNLNIQQLNILDRYQVIYDGLRGNNKKVIEQCQIYIQHSFEQLMIKNEKKKQNKSIEQVIKNFVNLFEIEKTLIFPQLYCTIQDVLKILIESSHQENLLIYFQDTLKNLSHKTSGAEMTFLKVEQIQLMSQMNQIIEQNYPSWQMIAQILNQDLDLLQYNELFQIAALQLQTTENKKEQNVLLDQLVEFIGEYKQLECPKIQSQKYNDIYEFKTNQEIEFQWFAQHSNQILLVKSWYELLIPAMKVIRLLVQSQNHLIDLVFNVFEKLQKRNVMEKIQNLDKKIKEKGDQRDKIRNEILQLIKEQNYDHKTLELNELLLKELDQSLLQIFSELDQLKEFNQQIDLHSLYLLDALINQLNFDKVEDRTFIKLKNIIVQMNKNYTPFENCLVKRLSYRCLGYIPLFGMNIDGSIIPKFAKFLQNPYELSQYDPVIVIIALRSILDSFLVYHEDLVWVYDSEQYEKQKIMQIIMNYVFKHDSIVQLTAIKGFGNLLINNKLQKPNVWIAQLLFVWFDSKFRQQNENLERMSCIIKIYINSSAQSLYTFEKALEIYFGVCFQIHKDKGSILNPQIMGTQQQLDNSLIQISTNSVKFMSYKPINEKQIQEFKNDIDSENIKTNFIGPQERLIIFLCKQITTENQVILQQIIRLVIKQTDFLEMYSAIPNEQAKINLTPSFYQCLIQTLEEYVQVLENYNIDTKEEIIFINVLKDEAANKGLNHGFQLKQCLFKEFDIQMDDINYLINEFKNNSIIIQGQCQKEEDFKDELKSSSEEQKKRKKVSLHKLENILPKISFFFLKKRGIPINLSFYFQQHLRKLFLNQSIFSHHSMNIFYKKKKSILNFISFYLKQIYQPKKYIIQLNN</sequence>
<dbReference type="GO" id="GO:0000793">
    <property type="term" value="C:condensed chromosome"/>
    <property type="evidence" value="ECO:0007669"/>
    <property type="project" value="TreeGrafter"/>
</dbReference>
<dbReference type="PANTHER" id="PTHR14418">
    <property type="entry name" value="CONDENSIN COMPLEX SUBUNIT 3-RELATED"/>
    <property type="match status" value="1"/>
</dbReference>
<dbReference type="InterPro" id="IPR027165">
    <property type="entry name" value="CND3"/>
</dbReference>
<organism evidence="2 3">
    <name type="scientific">Paramecium sonneborni</name>
    <dbReference type="NCBI Taxonomy" id="65129"/>
    <lineage>
        <taxon>Eukaryota</taxon>
        <taxon>Sar</taxon>
        <taxon>Alveolata</taxon>
        <taxon>Ciliophora</taxon>
        <taxon>Intramacronucleata</taxon>
        <taxon>Oligohymenophorea</taxon>
        <taxon>Peniculida</taxon>
        <taxon>Parameciidae</taxon>
        <taxon>Paramecium</taxon>
    </lineage>
</organism>
<dbReference type="AlphaFoldDB" id="A0A8S1NLQ6"/>
<evidence type="ECO:0000256" key="1">
    <source>
        <dbReference type="SAM" id="Coils"/>
    </source>
</evidence>
<keyword evidence="1" id="KW-0175">Coiled coil</keyword>
<comment type="caution">
    <text evidence="2">The sequence shown here is derived from an EMBL/GenBank/DDBJ whole genome shotgun (WGS) entry which is preliminary data.</text>
</comment>
<dbReference type="GO" id="GO:0000796">
    <property type="term" value="C:condensin complex"/>
    <property type="evidence" value="ECO:0007669"/>
    <property type="project" value="InterPro"/>
</dbReference>
<gene>
    <name evidence="2" type="ORF">PSON_ATCC_30995.1.T0550059</name>
</gene>
<proteinExistence type="predicted"/>
<dbReference type="GO" id="GO:0007076">
    <property type="term" value="P:mitotic chromosome condensation"/>
    <property type="evidence" value="ECO:0007669"/>
    <property type="project" value="InterPro"/>
</dbReference>
<name>A0A8S1NLQ6_9CILI</name>